<feature type="compositionally biased region" description="Pro residues" evidence="1">
    <location>
        <begin position="138"/>
        <end position="148"/>
    </location>
</feature>
<dbReference type="Proteomes" id="UP001499863">
    <property type="component" value="Unassembled WGS sequence"/>
</dbReference>
<evidence type="ECO:0000313" key="3">
    <source>
        <dbReference type="Proteomes" id="UP001499863"/>
    </source>
</evidence>
<evidence type="ECO:0000256" key="1">
    <source>
        <dbReference type="SAM" id="MobiDB-lite"/>
    </source>
</evidence>
<comment type="caution">
    <text evidence="2">The sequence shown here is derived from an EMBL/GenBank/DDBJ whole genome shotgun (WGS) entry which is preliminary data.</text>
</comment>
<dbReference type="EMBL" id="BAAAKJ010000257">
    <property type="protein sequence ID" value="GAA1403355.1"/>
    <property type="molecule type" value="Genomic_DNA"/>
</dbReference>
<evidence type="ECO:0000313" key="2">
    <source>
        <dbReference type="EMBL" id="GAA1403355.1"/>
    </source>
</evidence>
<gene>
    <name evidence="2" type="ORF">GCM10009639_48100</name>
</gene>
<protein>
    <submittedName>
        <fullName evidence="2">Uncharacterized protein</fullName>
    </submittedName>
</protein>
<accession>A0ABN1YGS7</accession>
<reference evidence="2 3" key="1">
    <citation type="journal article" date="2019" name="Int. J. Syst. Evol. Microbiol.">
        <title>The Global Catalogue of Microorganisms (GCM) 10K type strain sequencing project: providing services to taxonomists for standard genome sequencing and annotation.</title>
        <authorList>
            <consortium name="The Broad Institute Genomics Platform"/>
            <consortium name="The Broad Institute Genome Sequencing Center for Infectious Disease"/>
            <person name="Wu L."/>
            <person name="Ma J."/>
        </authorList>
    </citation>
    <scope>NUCLEOTIDE SEQUENCE [LARGE SCALE GENOMIC DNA]</scope>
    <source>
        <strain evidence="2 3">JCM 12393</strain>
    </source>
</reference>
<feature type="region of interest" description="Disordered" evidence="1">
    <location>
        <begin position="100"/>
        <end position="163"/>
    </location>
</feature>
<organism evidence="2 3">
    <name type="scientific">Kitasatospora putterlickiae</name>
    <dbReference type="NCBI Taxonomy" id="221725"/>
    <lineage>
        <taxon>Bacteria</taxon>
        <taxon>Bacillati</taxon>
        <taxon>Actinomycetota</taxon>
        <taxon>Actinomycetes</taxon>
        <taxon>Kitasatosporales</taxon>
        <taxon>Streptomycetaceae</taxon>
        <taxon>Kitasatospora</taxon>
    </lineage>
</organism>
<sequence length="195" mass="20747">MTTAPEQHTVHHGEQRFPCKYDGPRDYARTHVDGEGDIGLLVHCGETAASIYLNPEVAEQLGEALIQAAAHSRTTAQEIQRVRQEEVEAARRLGELEAARQAEQARQAGQPYLAAGGSTSPTALPQPALADVLTAPQPVTPEIPPQPPTFADSMPPQSGTAERERAFLRAAELLGPDVGVASKIAMANYLLKGAA</sequence>
<keyword evidence="3" id="KW-1185">Reference proteome</keyword>
<proteinExistence type="predicted"/>
<feature type="compositionally biased region" description="Low complexity" evidence="1">
    <location>
        <begin position="101"/>
        <end position="110"/>
    </location>
</feature>
<dbReference type="RefSeq" id="WP_344339178.1">
    <property type="nucleotide sequence ID" value="NZ_BAAAKJ010000257.1"/>
</dbReference>
<name>A0ABN1YGS7_9ACTN</name>